<evidence type="ECO:0000313" key="2">
    <source>
        <dbReference type="EMBL" id="GAA4760269.1"/>
    </source>
</evidence>
<proteinExistence type="predicted"/>
<gene>
    <name evidence="2" type="ORF">GCM10023350_53210</name>
</gene>
<evidence type="ECO:0008006" key="4">
    <source>
        <dbReference type="Google" id="ProtNLM"/>
    </source>
</evidence>
<name>A0ABP8ZM28_9ACTN</name>
<dbReference type="Proteomes" id="UP001499882">
    <property type="component" value="Unassembled WGS sequence"/>
</dbReference>
<keyword evidence="3" id="KW-1185">Reference proteome</keyword>
<feature type="region of interest" description="Disordered" evidence="1">
    <location>
        <begin position="1"/>
        <end position="22"/>
    </location>
</feature>
<dbReference type="EMBL" id="BAABKN010000041">
    <property type="protein sequence ID" value="GAA4760269.1"/>
    <property type="molecule type" value="Genomic_DNA"/>
</dbReference>
<evidence type="ECO:0000313" key="3">
    <source>
        <dbReference type="Proteomes" id="UP001499882"/>
    </source>
</evidence>
<organism evidence="2 3">
    <name type="scientific">Nocardioides endophyticus</name>
    <dbReference type="NCBI Taxonomy" id="1353775"/>
    <lineage>
        <taxon>Bacteria</taxon>
        <taxon>Bacillati</taxon>
        <taxon>Actinomycetota</taxon>
        <taxon>Actinomycetes</taxon>
        <taxon>Propionibacteriales</taxon>
        <taxon>Nocardioidaceae</taxon>
        <taxon>Nocardioides</taxon>
    </lineage>
</organism>
<feature type="region of interest" description="Disordered" evidence="1">
    <location>
        <begin position="42"/>
        <end position="79"/>
    </location>
</feature>
<protein>
    <recommendedName>
        <fullName evidence="4">Transposase</fullName>
    </recommendedName>
</protein>
<sequence length="79" mass="8668">MLRRTRISALRPVREPDAEPAVEQRTLSDYDIALGIDLGADNDGAHNTLSGRYMPEPQLPRWATKPSAPSPTVRESASP</sequence>
<accession>A0ABP8ZM28</accession>
<reference evidence="3" key="1">
    <citation type="journal article" date="2019" name="Int. J. Syst. Evol. Microbiol.">
        <title>The Global Catalogue of Microorganisms (GCM) 10K type strain sequencing project: providing services to taxonomists for standard genome sequencing and annotation.</title>
        <authorList>
            <consortium name="The Broad Institute Genomics Platform"/>
            <consortium name="The Broad Institute Genome Sequencing Center for Infectious Disease"/>
            <person name="Wu L."/>
            <person name="Ma J."/>
        </authorList>
    </citation>
    <scope>NUCLEOTIDE SEQUENCE [LARGE SCALE GENOMIC DNA]</scope>
    <source>
        <strain evidence="3">JCM 18532</strain>
    </source>
</reference>
<evidence type="ECO:0000256" key="1">
    <source>
        <dbReference type="SAM" id="MobiDB-lite"/>
    </source>
</evidence>
<comment type="caution">
    <text evidence="2">The sequence shown here is derived from an EMBL/GenBank/DDBJ whole genome shotgun (WGS) entry which is preliminary data.</text>
</comment>